<dbReference type="AlphaFoldDB" id="A0A665WEQ1"/>
<proteinExistence type="predicted"/>
<protein>
    <submittedName>
        <fullName evidence="2">Uncharacterized protein</fullName>
    </submittedName>
</protein>
<dbReference type="InParanoid" id="A0A665WEQ1"/>
<organism evidence="2 3">
    <name type="scientific">Echeneis naucrates</name>
    <name type="common">Live sharksucker</name>
    <dbReference type="NCBI Taxonomy" id="173247"/>
    <lineage>
        <taxon>Eukaryota</taxon>
        <taxon>Metazoa</taxon>
        <taxon>Chordata</taxon>
        <taxon>Craniata</taxon>
        <taxon>Vertebrata</taxon>
        <taxon>Euteleostomi</taxon>
        <taxon>Actinopterygii</taxon>
        <taxon>Neopterygii</taxon>
        <taxon>Teleostei</taxon>
        <taxon>Neoteleostei</taxon>
        <taxon>Acanthomorphata</taxon>
        <taxon>Carangaria</taxon>
        <taxon>Carangiformes</taxon>
        <taxon>Echeneidae</taxon>
        <taxon>Echeneis</taxon>
    </lineage>
</organism>
<dbReference type="Proteomes" id="UP000472264">
    <property type="component" value="Chromosome 6"/>
</dbReference>
<evidence type="ECO:0000313" key="2">
    <source>
        <dbReference type="Ensembl" id="ENSENLP00000042250.1"/>
    </source>
</evidence>
<accession>A0A665WEQ1</accession>
<evidence type="ECO:0000256" key="1">
    <source>
        <dbReference type="SAM" id="MobiDB-lite"/>
    </source>
</evidence>
<reference evidence="2" key="3">
    <citation type="submission" date="2025-09" db="UniProtKB">
        <authorList>
            <consortium name="Ensembl"/>
        </authorList>
    </citation>
    <scope>IDENTIFICATION</scope>
</reference>
<dbReference type="Ensembl" id="ENSENLT00000043344.1">
    <property type="protein sequence ID" value="ENSENLP00000042250.1"/>
    <property type="gene ID" value="ENSENLG00000018115.1"/>
</dbReference>
<name>A0A665WEQ1_ECHNA</name>
<feature type="region of interest" description="Disordered" evidence="1">
    <location>
        <begin position="118"/>
        <end position="139"/>
    </location>
</feature>
<keyword evidence="3" id="KW-1185">Reference proteome</keyword>
<evidence type="ECO:0000313" key="3">
    <source>
        <dbReference type="Proteomes" id="UP000472264"/>
    </source>
</evidence>
<reference evidence="2" key="2">
    <citation type="submission" date="2025-08" db="UniProtKB">
        <authorList>
            <consortium name="Ensembl"/>
        </authorList>
    </citation>
    <scope>IDENTIFICATION</scope>
</reference>
<sequence length="139" mass="14692">SPGLSLTLGPASPPLSFLWGSAGLSQSQIPVQLLRVPDSVPWLEDWSPPFPQLPPRFQCPSDPSTGSLGRLAGRVWLADHPLCHSSLRFAPLLPFHPHLHPLGGAGRRMGEAAVKGCSAKGWGKTGRGKGSQGAVWGSY</sequence>
<reference evidence="2" key="1">
    <citation type="submission" date="2021-04" db="EMBL/GenBank/DDBJ databases">
        <authorList>
            <consortium name="Wellcome Sanger Institute Data Sharing"/>
        </authorList>
    </citation>
    <scope>NUCLEOTIDE SEQUENCE [LARGE SCALE GENOMIC DNA]</scope>
</reference>